<feature type="transmembrane region" description="Helical" evidence="2">
    <location>
        <begin position="12"/>
        <end position="34"/>
    </location>
</feature>
<name>A0ABS0ZKP6_9STRE</name>
<proteinExistence type="predicted"/>
<reference evidence="3 4" key="1">
    <citation type="journal article" date="2021" name="Int. J. Syst. Evol. Microbiol.">
        <title>Streptococcus vicugnae sp. nov., isolated from faeces of alpacas (Vicugna pacos) and cattle (Bos taurus), Streptococcus zalophi sp. nov., and Streptococcus pacificus sp. nov., isolated from respiratory tract of California sea lions (Zalophus californianus).</title>
        <authorList>
            <person name="Volokhov D.V."/>
            <person name="Zagorodnyaya T.A."/>
            <person name="Shen Z."/>
            <person name="Blom J."/>
            <person name="Furtak V.A."/>
            <person name="Eisenberg T."/>
            <person name="Fan P."/>
            <person name="Jeong K.C."/>
            <person name="Gao Y."/>
            <person name="Zhang S."/>
            <person name="Amselle M."/>
        </authorList>
    </citation>
    <scope>NUCLEOTIDE SEQUENCE [LARGE SCALE GENOMIC DNA]</scope>
    <source>
        <strain evidence="3 4">CSL7591</strain>
    </source>
</reference>
<accession>A0ABS0ZKP6</accession>
<keyword evidence="2" id="KW-0472">Membrane</keyword>
<keyword evidence="2" id="KW-0812">Transmembrane</keyword>
<evidence type="ECO:0000313" key="4">
    <source>
        <dbReference type="Proteomes" id="UP000653045"/>
    </source>
</evidence>
<dbReference type="Pfam" id="PF02493">
    <property type="entry name" value="MORN"/>
    <property type="match status" value="4"/>
</dbReference>
<evidence type="ECO:0000256" key="1">
    <source>
        <dbReference type="ARBA" id="ARBA00022737"/>
    </source>
</evidence>
<dbReference type="RefSeq" id="WP_199576167.1">
    <property type="nucleotide sequence ID" value="NZ_JAENBO010000008.1"/>
</dbReference>
<evidence type="ECO:0000256" key="2">
    <source>
        <dbReference type="SAM" id="Phobius"/>
    </source>
</evidence>
<keyword evidence="1" id="KW-0677">Repeat</keyword>
<dbReference type="InterPro" id="IPR003409">
    <property type="entry name" value="MORN"/>
</dbReference>
<keyword evidence="4" id="KW-1185">Reference proteome</keyword>
<sequence>MDKLKNMTFSRGKIELITVFLILILGMSVFLIPLKTKTALTYDKGKIHYTGYVVNYRMNGQGKLTFENGDVYEGNFVNGVFDGKGVFTSNLGWSYEGDFKDGQADGKGKLIAKDKKVYEGTFKQGIYQK</sequence>
<dbReference type="PANTHER" id="PTHR23084">
    <property type="entry name" value="PHOSPHATIDYLINOSITOL-4-PHOSPHATE 5-KINASE RELATED"/>
    <property type="match status" value="1"/>
</dbReference>
<gene>
    <name evidence="3" type="ORF">JHK62_07650</name>
</gene>
<evidence type="ECO:0000313" key="3">
    <source>
        <dbReference type="EMBL" id="MBJ8326541.1"/>
    </source>
</evidence>
<dbReference type="SUPFAM" id="SSF82185">
    <property type="entry name" value="Histone H3 K4-specific methyltransferase SET7/9 N-terminal domain"/>
    <property type="match status" value="1"/>
</dbReference>
<protein>
    <recommendedName>
        <fullName evidence="5">MORN repeat protein</fullName>
    </recommendedName>
</protein>
<dbReference type="Proteomes" id="UP000653045">
    <property type="component" value="Unassembled WGS sequence"/>
</dbReference>
<dbReference type="PIRSF" id="PIRSF034300">
    <property type="entry name" value="UCP034300"/>
    <property type="match status" value="1"/>
</dbReference>
<comment type="caution">
    <text evidence="3">The sequence shown here is derived from an EMBL/GenBank/DDBJ whole genome shotgun (WGS) entry which is preliminary data.</text>
</comment>
<organism evidence="3 4">
    <name type="scientific">Streptococcus pacificus</name>
    <dbReference type="NCBI Taxonomy" id="2740577"/>
    <lineage>
        <taxon>Bacteria</taxon>
        <taxon>Bacillati</taxon>
        <taxon>Bacillota</taxon>
        <taxon>Bacilli</taxon>
        <taxon>Lactobacillales</taxon>
        <taxon>Streptococcaceae</taxon>
        <taxon>Streptococcus</taxon>
    </lineage>
</organism>
<dbReference type="EMBL" id="JAENBO010000008">
    <property type="protein sequence ID" value="MBJ8326541.1"/>
    <property type="molecule type" value="Genomic_DNA"/>
</dbReference>
<dbReference type="Gene3D" id="2.20.110.10">
    <property type="entry name" value="Histone H3 K4-specific methyltransferase SET7/9 N-terminal domain"/>
    <property type="match status" value="2"/>
</dbReference>
<keyword evidence="2" id="KW-1133">Transmembrane helix</keyword>
<dbReference type="SMART" id="SM00698">
    <property type="entry name" value="MORN"/>
    <property type="match status" value="3"/>
</dbReference>
<dbReference type="InterPro" id="IPR014590">
    <property type="entry name" value="UCP034300_MORN_rpt-cont"/>
</dbReference>
<dbReference type="PANTHER" id="PTHR23084:SF263">
    <property type="entry name" value="MORN REPEAT-CONTAINING PROTEIN 1"/>
    <property type="match status" value="1"/>
</dbReference>
<evidence type="ECO:0008006" key="5">
    <source>
        <dbReference type="Google" id="ProtNLM"/>
    </source>
</evidence>